<proteinExistence type="predicted"/>
<dbReference type="Proteomes" id="UP000091918">
    <property type="component" value="Unassembled WGS sequence"/>
</dbReference>
<gene>
    <name evidence="1" type="ORF">ACJ72_08389</name>
</gene>
<reference evidence="1 2" key="1">
    <citation type="submission" date="2015-07" db="EMBL/GenBank/DDBJ databases">
        <title>Emmonsia species relationships and genome sequence.</title>
        <authorList>
            <person name="Cuomo C.A."/>
            <person name="Schwartz I.S."/>
            <person name="Kenyon C."/>
            <person name="de Hoog G.S."/>
            <person name="Govender N.P."/>
            <person name="Botha A."/>
            <person name="Moreno L."/>
            <person name="de Vries M."/>
            <person name="Munoz J.F."/>
            <person name="Stielow J.B."/>
        </authorList>
    </citation>
    <scope>NUCLEOTIDE SEQUENCE [LARGE SCALE GENOMIC DNA]</scope>
    <source>
        <strain evidence="1 2">CBS 136260</strain>
    </source>
</reference>
<accession>A0A1B7NKV2</accession>
<dbReference type="AlphaFoldDB" id="A0A1B7NKV2"/>
<comment type="caution">
    <text evidence="1">The sequence shown here is derived from an EMBL/GenBank/DDBJ whole genome shotgun (WGS) entry which is preliminary data.</text>
</comment>
<name>A0A1B7NKV2_9EURO</name>
<dbReference type="EMBL" id="LGUA01002839">
    <property type="protein sequence ID" value="OAX77316.1"/>
    <property type="molecule type" value="Genomic_DNA"/>
</dbReference>
<evidence type="ECO:0000313" key="1">
    <source>
        <dbReference type="EMBL" id="OAX77316.1"/>
    </source>
</evidence>
<organism evidence="1 2">
    <name type="scientific">Emergomyces africanus</name>
    <dbReference type="NCBI Taxonomy" id="1955775"/>
    <lineage>
        <taxon>Eukaryota</taxon>
        <taxon>Fungi</taxon>
        <taxon>Dikarya</taxon>
        <taxon>Ascomycota</taxon>
        <taxon>Pezizomycotina</taxon>
        <taxon>Eurotiomycetes</taxon>
        <taxon>Eurotiomycetidae</taxon>
        <taxon>Onygenales</taxon>
        <taxon>Ajellomycetaceae</taxon>
        <taxon>Emergomyces</taxon>
    </lineage>
</organism>
<protein>
    <submittedName>
        <fullName evidence="1">Uncharacterized protein</fullName>
    </submittedName>
</protein>
<sequence>MSFFFLLHDFNLKILDFAEEPQEILTMSNSMQTAENIISKLKKTHE</sequence>
<keyword evidence="2" id="KW-1185">Reference proteome</keyword>
<evidence type="ECO:0000313" key="2">
    <source>
        <dbReference type="Proteomes" id="UP000091918"/>
    </source>
</evidence>